<feature type="compositionally biased region" description="Low complexity" evidence="1">
    <location>
        <begin position="17"/>
        <end position="28"/>
    </location>
</feature>
<proteinExistence type="predicted"/>
<dbReference type="Proteomes" id="UP000887565">
    <property type="component" value="Unplaced"/>
</dbReference>
<name>A0A915JT19_ROMCU</name>
<evidence type="ECO:0000313" key="2">
    <source>
        <dbReference type="Proteomes" id="UP000887565"/>
    </source>
</evidence>
<sequence>MKTKCKIKCSPIGQFHSSSSLSDNISSSLGKTVTKPPHRWTSRRKPIFRDRSAVDVGNRDASIMLTSSLMERNVSPKALATWGGCFAAATGCCWAC</sequence>
<evidence type="ECO:0000313" key="3">
    <source>
        <dbReference type="WBParaSite" id="nRc.2.0.1.t29396-RA"/>
    </source>
</evidence>
<protein>
    <submittedName>
        <fullName evidence="3">Uncharacterized protein</fullName>
    </submittedName>
</protein>
<organism evidence="2 3">
    <name type="scientific">Romanomermis culicivorax</name>
    <name type="common">Nematode worm</name>
    <dbReference type="NCBI Taxonomy" id="13658"/>
    <lineage>
        <taxon>Eukaryota</taxon>
        <taxon>Metazoa</taxon>
        <taxon>Ecdysozoa</taxon>
        <taxon>Nematoda</taxon>
        <taxon>Enoplea</taxon>
        <taxon>Dorylaimia</taxon>
        <taxon>Mermithida</taxon>
        <taxon>Mermithoidea</taxon>
        <taxon>Mermithidae</taxon>
        <taxon>Romanomermis</taxon>
    </lineage>
</organism>
<keyword evidence="2" id="KW-1185">Reference proteome</keyword>
<dbReference type="AlphaFoldDB" id="A0A915JT19"/>
<accession>A0A915JT19</accession>
<evidence type="ECO:0000256" key="1">
    <source>
        <dbReference type="SAM" id="MobiDB-lite"/>
    </source>
</evidence>
<feature type="region of interest" description="Disordered" evidence="1">
    <location>
        <begin position="17"/>
        <end position="40"/>
    </location>
</feature>
<dbReference type="WBParaSite" id="nRc.2.0.1.t29396-RA">
    <property type="protein sequence ID" value="nRc.2.0.1.t29396-RA"/>
    <property type="gene ID" value="nRc.2.0.1.g29396"/>
</dbReference>
<reference evidence="3" key="1">
    <citation type="submission" date="2022-11" db="UniProtKB">
        <authorList>
            <consortium name="WormBaseParasite"/>
        </authorList>
    </citation>
    <scope>IDENTIFICATION</scope>
</reference>